<dbReference type="SUPFAM" id="SSF51556">
    <property type="entry name" value="Metallo-dependent hydrolases"/>
    <property type="match status" value="2"/>
</dbReference>
<dbReference type="FunFam" id="3.20.20.140:FF:000174">
    <property type="entry name" value="Dihydropyrimidinase-related protein 2"/>
    <property type="match status" value="2"/>
</dbReference>
<proteinExistence type="inferred from homology"/>
<dbReference type="GO" id="GO:0006208">
    <property type="term" value="P:pyrimidine nucleobase catabolic process"/>
    <property type="evidence" value="ECO:0007669"/>
    <property type="project" value="TreeGrafter"/>
</dbReference>
<reference evidence="2" key="1">
    <citation type="submission" date="2020-11" db="EMBL/GenBank/DDBJ databases">
        <authorList>
            <person name="Tran Van P."/>
        </authorList>
    </citation>
    <scope>NUCLEOTIDE SEQUENCE</scope>
</reference>
<evidence type="ECO:0000313" key="2">
    <source>
        <dbReference type="EMBL" id="CAD7236468.1"/>
    </source>
</evidence>
<dbReference type="GO" id="GO:0004157">
    <property type="term" value="F:dihydropyrimidinase activity"/>
    <property type="evidence" value="ECO:0007669"/>
    <property type="project" value="TreeGrafter"/>
</dbReference>
<feature type="non-terminal residue" evidence="2">
    <location>
        <position position="273"/>
    </location>
</feature>
<organism evidence="2">
    <name type="scientific">Cyprideis torosa</name>
    <dbReference type="NCBI Taxonomy" id="163714"/>
    <lineage>
        <taxon>Eukaryota</taxon>
        <taxon>Metazoa</taxon>
        <taxon>Ecdysozoa</taxon>
        <taxon>Arthropoda</taxon>
        <taxon>Crustacea</taxon>
        <taxon>Oligostraca</taxon>
        <taxon>Ostracoda</taxon>
        <taxon>Podocopa</taxon>
        <taxon>Podocopida</taxon>
        <taxon>Cytherocopina</taxon>
        <taxon>Cytheroidea</taxon>
        <taxon>Cytherideidae</taxon>
        <taxon>Cyprideis</taxon>
    </lineage>
</organism>
<dbReference type="PANTHER" id="PTHR11647:SF1">
    <property type="entry name" value="COLLAPSIN RESPONSE MEDIATOR PROTEIN"/>
    <property type="match status" value="1"/>
</dbReference>
<accession>A0A7R8WQW2</accession>
<name>A0A7R8WQW2_9CRUS</name>
<dbReference type="InterPro" id="IPR032466">
    <property type="entry name" value="Metal_Hydrolase"/>
</dbReference>
<dbReference type="OrthoDB" id="10258955at2759"/>
<gene>
    <name evidence="2" type="ORF">CTOB1V02_LOCUS14283</name>
</gene>
<protein>
    <submittedName>
        <fullName evidence="2">Uncharacterized protein</fullName>
    </submittedName>
</protein>
<dbReference type="GO" id="GO:0005829">
    <property type="term" value="C:cytosol"/>
    <property type="evidence" value="ECO:0007669"/>
    <property type="project" value="TreeGrafter"/>
</dbReference>
<dbReference type="EMBL" id="OB679290">
    <property type="protein sequence ID" value="CAD7236468.1"/>
    <property type="molecule type" value="Genomic_DNA"/>
</dbReference>
<feature type="non-terminal residue" evidence="2">
    <location>
        <position position="1"/>
    </location>
</feature>
<dbReference type="PANTHER" id="PTHR11647">
    <property type="entry name" value="HYDRANTOINASE/DIHYDROPYRIMIDINASE FAMILY MEMBER"/>
    <property type="match status" value="1"/>
</dbReference>
<dbReference type="InterPro" id="IPR050378">
    <property type="entry name" value="Metallo-dep_Hydrolases_sf"/>
</dbReference>
<evidence type="ECO:0000256" key="1">
    <source>
        <dbReference type="ARBA" id="ARBA00008829"/>
    </source>
</evidence>
<dbReference type="AlphaFoldDB" id="A0A7R8WQW2"/>
<dbReference type="Gene3D" id="3.20.20.140">
    <property type="entry name" value="Metal-dependent hydrolases"/>
    <property type="match status" value="3"/>
</dbReference>
<sequence>SVDFAVPQKGQSLLEAYDKWRGWADEKVCCDYGLHMVVSYWNEKTTPHEMELLTHPEKGINSFKMFMAYKDMLMLGDAELYKCFRVCQRLGALAQVHAENGEVIAETLQHLRYSAVSRHVGSVAFSMAGDKACWAPGGGGRMSDQELMRALATCRSLGVMAMVHAENASAIHEVQLWEGGVGGINRRSLPSKAVVDGWNTKELLANGITGPEGHALSRPEEVETEAVNRAIMIANQVNCPLYVVHVMSKSAADKIADATKNGHVVFGEPIAAS</sequence>
<comment type="similarity">
    <text evidence="1">Belongs to the metallo-dependent hydrolases superfamily. Hydantoinase/dihydropyrimidinase family.</text>
</comment>